<gene>
    <name evidence="1" type="ORF">Q9L58_009499</name>
</gene>
<feature type="non-terminal residue" evidence="1">
    <location>
        <position position="1"/>
    </location>
</feature>
<evidence type="ECO:0000313" key="2">
    <source>
        <dbReference type="Proteomes" id="UP001447188"/>
    </source>
</evidence>
<protein>
    <submittedName>
        <fullName evidence="1">Uncharacterized protein</fullName>
    </submittedName>
</protein>
<comment type="caution">
    <text evidence="1">The sequence shown here is derived from an EMBL/GenBank/DDBJ whole genome shotgun (WGS) entry which is preliminary data.</text>
</comment>
<name>A0ABR3G744_9PEZI</name>
<evidence type="ECO:0000313" key="1">
    <source>
        <dbReference type="EMBL" id="KAL0631643.1"/>
    </source>
</evidence>
<proteinExistence type="predicted"/>
<dbReference type="Proteomes" id="UP001447188">
    <property type="component" value="Unassembled WGS sequence"/>
</dbReference>
<accession>A0ABR3G744</accession>
<reference evidence="1 2" key="1">
    <citation type="submission" date="2024-02" db="EMBL/GenBank/DDBJ databases">
        <title>Discinaceae phylogenomics.</title>
        <authorList>
            <person name="Dirks A.C."/>
            <person name="James T.Y."/>
        </authorList>
    </citation>
    <scope>NUCLEOTIDE SEQUENCE [LARGE SCALE GENOMIC DNA]</scope>
    <source>
        <strain evidence="1 2">ACD0624</strain>
    </source>
</reference>
<keyword evidence="2" id="KW-1185">Reference proteome</keyword>
<sequence>HSYDPFTRVFKLKCIHTAVHDAIITLCTRIYGLMFLVQFFSFDEYNQVHLYTSTNHVQPSRRPSRRPTTMKKQPDVAFSFGASSTQHAFPTIVFEVAFTESYADILEDARYWLVMSAGRVRLFVLVKLTEEKATPVPLPQTRTITTIPLP</sequence>
<organism evidence="1 2">
    <name type="scientific">Discina gigas</name>
    <dbReference type="NCBI Taxonomy" id="1032678"/>
    <lineage>
        <taxon>Eukaryota</taxon>
        <taxon>Fungi</taxon>
        <taxon>Dikarya</taxon>
        <taxon>Ascomycota</taxon>
        <taxon>Pezizomycotina</taxon>
        <taxon>Pezizomycetes</taxon>
        <taxon>Pezizales</taxon>
        <taxon>Discinaceae</taxon>
        <taxon>Discina</taxon>
    </lineage>
</organism>
<dbReference type="EMBL" id="JBBBZM010000226">
    <property type="protein sequence ID" value="KAL0631643.1"/>
    <property type="molecule type" value="Genomic_DNA"/>
</dbReference>